<dbReference type="InterPro" id="IPR000045">
    <property type="entry name" value="Prepilin_IV_endopep_pep"/>
</dbReference>
<dbReference type="GO" id="GO:0005886">
    <property type="term" value="C:plasma membrane"/>
    <property type="evidence" value="ECO:0007669"/>
    <property type="project" value="UniProtKB-SubCell"/>
</dbReference>
<name>A0A5A7N8H1_9PROT</name>
<proteinExistence type="predicted"/>
<dbReference type="Proteomes" id="UP000324996">
    <property type="component" value="Unassembled WGS sequence"/>
</dbReference>
<evidence type="ECO:0000313" key="8">
    <source>
        <dbReference type="EMBL" id="GER03925.1"/>
    </source>
</evidence>
<gene>
    <name evidence="8" type="ORF">JCM17846_16070</name>
</gene>
<comment type="caution">
    <text evidence="8">The sequence shown here is derived from an EMBL/GenBank/DDBJ whole genome shotgun (WGS) entry which is preliminary data.</text>
</comment>
<dbReference type="InterPro" id="IPR052218">
    <property type="entry name" value="Preflagellin_Peptidase"/>
</dbReference>
<evidence type="ECO:0000256" key="1">
    <source>
        <dbReference type="ARBA" id="ARBA00004651"/>
    </source>
</evidence>
<evidence type="ECO:0000259" key="7">
    <source>
        <dbReference type="Pfam" id="PF01478"/>
    </source>
</evidence>
<evidence type="ECO:0000256" key="4">
    <source>
        <dbReference type="ARBA" id="ARBA00022989"/>
    </source>
</evidence>
<evidence type="ECO:0000256" key="6">
    <source>
        <dbReference type="SAM" id="Phobius"/>
    </source>
</evidence>
<dbReference type="GO" id="GO:0004190">
    <property type="term" value="F:aspartic-type endopeptidase activity"/>
    <property type="evidence" value="ECO:0007669"/>
    <property type="project" value="InterPro"/>
</dbReference>
<keyword evidence="5 6" id="KW-0472">Membrane</keyword>
<accession>A0A5A7N8H1</accession>
<keyword evidence="4 6" id="KW-1133">Transmembrane helix</keyword>
<dbReference type="PANTHER" id="PTHR36506">
    <property type="entry name" value="PREFLAGELLIN PEPTIDASE"/>
    <property type="match status" value="1"/>
</dbReference>
<dbReference type="Pfam" id="PF01478">
    <property type="entry name" value="Peptidase_A24"/>
    <property type="match status" value="1"/>
</dbReference>
<evidence type="ECO:0000256" key="2">
    <source>
        <dbReference type="ARBA" id="ARBA00022475"/>
    </source>
</evidence>
<evidence type="ECO:0000313" key="9">
    <source>
        <dbReference type="Proteomes" id="UP000324996"/>
    </source>
</evidence>
<sequence>MLVWAAISDLRARIIPNAIPLLAIVLFPLGALLGLVPAWPMHLLIFALSFALAVALFAFGIMGGGDAKLIPAMALWAGPSGLSLFVLIMALSGGILALIMIIRQKNRNNSDSSPDSFPDSSLEGVPYGVAIACGGIAFLLPPFLAFLHATPSGV</sequence>
<feature type="transmembrane region" description="Helical" evidence="6">
    <location>
        <begin position="43"/>
        <end position="62"/>
    </location>
</feature>
<feature type="domain" description="Prepilin type IV endopeptidase peptidase" evidence="7">
    <location>
        <begin position="1"/>
        <end position="98"/>
    </location>
</feature>
<dbReference type="PANTHER" id="PTHR36506:SF1">
    <property type="entry name" value="PREFLAGELLIN PEPTIDASE"/>
    <property type="match status" value="1"/>
</dbReference>
<dbReference type="Gene3D" id="1.20.120.1220">
    <property type="match status" value="1"/>
</dbReference>
<dbReference type="EMBL" id="BKCN01000006">
    <property type="protein sequence ID" value="GER03925.1"/>
    <property type="molecule type" value="Genomic_DNA"/>
</dbReference>
<feature type="transmembrane region" description="Helical" evidence="6">
    <location>
        <begin position="82"/>
        <end position="103"/>
    </location>
</feature>
<feature type="transmembrane region" description="Helical" evidence="6">
    <location>
        <begin position="124"/>
        <end position="147"/>
    </location>
</feature>
<organism evidence="8 9">
    <name type="scientific">Iodidimonas nitroreducens</name>
    <dbReference type="NCBI Taxonomy" id="1236968"/>
    <lineage>
        <taxon>Bacteria</taxon>
        <taxon>Pseudomonadati</taxon>
        <taxon>Pseudomonadota</taxon>
        <taxon>Alphaproteobacteria</taxon>
        <taxon>Iodidimonadales</taxon>
        <taxon>Iodidimonadaceae</taxon>
        <taxon>Iodidimonas</taxon>
    </lineage>
</organism>
<feature type="transmembrane region" description="Helical" evidence="6">
    <location>
        <begin position="14"/>
        <end position="36"/>
    </location>
</feature>
<keyword evidence="3 6" id="KW-0812">Transmembrane</keyword>
<protein>
    <submittedName>
        <fullName evidence="8">Peptidase</fullName>
    </submittedName>
</protein>
<evidence type="ECO:0000256" key="3">
    <source>
        <dbReference type="ARBA" id="ARBA00022692"/>
    </source>
</evidence>
<reference evidence="8 9" key="1">
    <citation type="submission" date="2019-09" db="EMBL/GenBank/DDBJ databases">
        <title>NBRP : Genome information of microbial organism related human and environment.</title>
        <authorList>
            <person name="Hattori M."/>
            <person name="Oshima K."/>
            <person name="Inaba H."/>
            <person name="Suda W."/>
            <person name="Sakamoto M."/>
            <person name="Iino T."/>
            <person name="Kitahara M."/>
            <person name="Oshida Y."/>
            <person name="Iida T."/>
            <person name="Kudo T."/>
            <person name="Itoh T."/>
            <person name="Ohkuma M."/>
        </authorList>
    </citation>
    <scope>NUCLEOTIDE SEQUENCE [LARGE SCALE GENOMIC DNA]</scope>
    <source>
        <strain evidence="8 9">Q-1</strain>
    </source>
</reference>
<dbReference type="AlphaFoldDB" id="A0A5A7N8H1"/>
<evidence type="ECO:0000256" key="5">
    <source>
        <dbReference type="ARBA" id="ARBA00023136"/>
    </source>
</evidence>
<keyword evidence="2" id="KW-1003">Cell membrane</keyword>
<comment type="subcellular location">
    <subcellularLocation>
        <location evidence="1">Cell membrane</location>
        <topology evidence="1">Multi-pass membrane protein</topology>
    </subcellularLocation>
</comment>
<keyword evidence="9" id="KW-1185">Reference proteome</keyword>